<feature type="active site" evidence="2">
    <location>
        <position position="636"/>
    </location>
</feature>
<sequence>MSLELSPKDILYEFSVDDDVRNNDLGYIPEYDQVYKKIKSALEINDSGYNVYLIDEFSKDKLENIISFVEKTFETRDRPMDICYVVSDDPKRPQVLFLPNGGGTNLKEILVELQNSYSESIFNFYNSSSNKDKEFIIDNMQKKRNLLIGKLEDMAEEYGFEIKITQGGFVFIPLKEGEAMSEKDYDDLENQKKDDILDKVGKLKENAEEILEELKDMELEELDKIKELMGKHFESSFKEIKEEYSEVFADNSEVVVYLNNICSEIEKNIIDNYSINYEEDEEKINEIIYKYDVNVIVDNSENEKPQVLYEEDPSIISLLGNMEYENHNNVYTTDASMINAGSMLKANEGCLIIRANNLFANSQAYYYLKKTLISEKVNLDYNRGYLELLSLSSLKPEPVKVKVKVILIGDYETYDVLYNYDEDFKNIFKIRAEYEPVVNIDKNTKRALINSVSKACTKDELKPLSSEALVEIAKFLSRKAENKNKLYFDDSEINKLLKLSNNKVLNENRDKIEAEDIRSVAYLEEVIQKELLENYKDKRILINVNGSTLGQINGLSVIDTGYFSFGKPIRITCSCYKGEGNIIDVQKESNLSGSIHSKSINILKGYINRLSNSYARIPVDFHLSFEQLYGKIDGDSASVAEIICMISALSKIPIKQNIAVTGSVNQFGEVQPIGGVNEKIEGFFNICKVLDSTMDKGVLIPYSNRNDLVLNSFVEEEIKKGSFHIYTMNTVEDAIEILMQTDKIKLVDVMNTINKELKKYSSKR</sequence>
<dbReference type="InterPro" id="IPR027417">
    <property type="entry name" value="P-loop_NTPase"/>
</dbReference>
<dbReference type="PRINTS" id="PR00830">
    <property type="entry name" value="ENDOLAPTASE"/>
</dbReference>
<dbReference type="EC" id="3.4.21.53" evidence="2"/>
<evidence type="ECO:0000256" key="1">
    <source>
        <dbReference type="ARBA" id="ARBA00022670"/>
    </source>
</evidence>
<dbReference type="InterPro" id="IPR027065">
    <property type="entry name" value="Lon_Prtase"/>
</dbReference>
<evidence type="ECO:0000259" key="4">
    <source>
        <dbReference type="PROSITE" id="PS51786"/>
    </source>
</evidence>
<comment type="similarity">
    <text evidence="2">Belongs to the peptidase S16 family.</text>
</comment>
<dbReference type="Gene3D" id="3.40.50.300">
    <property type="entry name" value="P-loop containing nucleotide triphosphate hydrolases"/>
    <property type="match status" value="2"/>
</dbReference>
<feature type="active site" evidence="2">
    <location>
        <position position="679"/>
    </location>
</feature>
<feature type="coiled-coil region" evidence="3">
    <location>
        <begin position="193"/>
        <end position="224"/>
    </location>
</feature>
<proteinExistence type="inferred from homology"/>
<dbReference type="InterPro" id="IPR008269">
    <property type="entry name" value="Lon_proteolytic"/>
</dbReference>
<protein>
    <recommendedName>
        <fullName evidence="2">endopeptidase La</fullName>
        <ecNumber evidence="2">3.4.21.53</ecNumber>
    </recommendedName>
</protein>
<keyword evidence="2" id="KW-0378">Hydrolase</keyword>
<evidence type="ECO:0000256" key="3">
    <source>
        <dbReference type="SAM" id="Coils"/>
    </source>
</evidence>
<dbReference type="Gene3D" id="3.30.230.10">
    <property type="match status" value="1"/>
</dbReference>
<evidence type="ECO:0000313" key="6">
    <source>
        <dbReference type="Proteomes" id="UP000632377"/>
    </source>
</evidence>
<dbReference type="PANTHER" id="PTHR10046">
    <property type="entry name" value="ATP DEPENDENT LON PROTEASE FAMILY MEMBER"/>
    <property type="match status" value="1"/>
</dbReference>
<dbReference type="PROSITE" id="PS51786">
    <property type="entry name" value="LON_PROTEOLYTIC"/>
    <property type="match status" value="1"/>
</dbReference>
<feature type="domain" description="Lon proteolytic" evidence="4">
    <location>
        <begin position="546"/>
        <end position="741"/>
    </location>
</feature>
<dbReference type="Proteomes" id="UP000632377">
    <property type="component" value="Unassembled WGS sequence"/>
</dbReference>
<keyword evidence="2" id="KW-0720">Serine protease</keyword>
<dbReference type="InterPro" id="IPR014721">
    <property type="entry name" value="Ribsml_uS5_D2-typ_fold_subgr"/>
</dbReference>
<gene>
    <name evidence="5" type="ORF">JK636_19810</name>
</gene>
<name>A0ABS1TF86_9CLOT</name>
<reference evidence="5 6" key="1">
    <citation type="submission" date="2021-01" db="EMBL/GenBank/DDBJ databases">
        <title>Genome public.</title>
        <authorList>
            <person name="Liu C."/>
            <person name="Sun Q."/>
        </authorList>
    </citation>
    <scope>NUCLEOTIDE SEQUENCE [LARGE SCALE GENOMIC DNA]</scope>
    <source>
        <strain evidence="5 6">YIM B02515</strain>
    </source>
</reference>
<dbReference type="InterPro" id="IPR041699">
    <property type="entry name" value="AAA_32"/>
</dbReference>
<keyword evidence="6" id="KW-1185">Reference proteome</keyword>
<dbReference type="Pfam" id="PF05362">
    <property type="entry name" value="Lon_C"/>
    <property type="match status" value="1"/>
</dbReference>
<evidence type="ECO:0000256" key="2">
    <source>
        <dbReference type="PROSITE-ProRule" id="PRU01122"/>
    </source>
</evidence>
<dbReference type="Gene3D" id="1.10.8.60">
    <property type="match status" value="1"/>
</dbReference>
<dbReference type="SUPFAM" id="SSF54211">
    <property type="entry name" value="Ribosomal protein S5 domain 2-like"/>
    <property type="match status" value="1"/>
</dbReference>
<comment type="catalytic activity">
    <reaction evidence="2">
        <text>Hydrolysis of proteins in presence of ATP.</text>
        <dbReference type="EC" id="3.4.21.53"/>
    </reaction>
</comment>
<keyword evidence="3" id="KW-0175">Coiled coil</keyword>
<dbReference type="RefSeq" id="WP_202750700.1">
    <property type="nucleotide sequence ID" value="NZ_JAESWC010000018.1"/>
</dbReference>
<keyword evidence="1 2" id="KW-0645">Protease</keyword>
<dbReference type="EMBL" id="JAESWC010000018">
    <property type="protein sequence ID" value="MBL4937960.1"/>
    <property type="molecule type" value="Genomic_DNA"/>
</dbReference>
<accession>A0ABS1TF86</accession>
<dbReference type="Pfam" id="PF13654">
    <property type="entry name" value="AAA_32"/>
    <property type="match status" value="1"/>
</dbReference>
<organism evidence="5 6">
    <name type="scientific">Clostridium rhizosphaerae</name>
    <dbReference type="NCBI Taxonomy" id="2803861"/>
    <lineage>
        <taxon>Bacteria</taxon>
        <taxon>Bacillati</taxon>
        <taxon>Bacillota</taxon>
        <taxon>Clostridia</taxon>
        <taxon>Eubacteriales</taxon>
        <taxon>Clostridiaceae</taxon>
        <taxon>Clostridium</taxon>
    </lineage>
</organism>
<dbReference type="InterPro" id="IPR020568">
    <property type="entry name" value="Ribosomal_Su5_D2-typ_SF"/>
</dbReference>
<evidence type="ECO:0000313" key="5">
    <source>
        <dbReference type="EMBL" id="MBL4937960.1"/>
    </source>
</evidence>
<comment type="caution">
    <text evidence="5">The sequence shown here is derived from an EMBL/GenBank/DDBJ whole genome shotgun (WGS) entry which is preliminary data.</text>
</comment>